<comment type="caution">
    <text evidence="11">The sequence shown here is derived from an EMBL/GenBank/DDBJ whole genome shotgun (WGS) entry which is preliminary data.</text>
</comment>
<proteinExistence type="inferred from homology"/>
<dbReference type="PROSITE" id="PS51257">
    <property type="entry name" value="PROKAR_LIPOPROTEIN"/>
    <property type="match status" value="1"/>
</dbReference>
<dbReference type="SMART" id="SM00097">
    <property type="entry name" value="WNT1"/>
    <property type="match status" value="1"/>
</dbReference>
<dbReference type="InterPro" id="IPR043158">
    <property type="entry name" value="Wnt_C"/>
</dbReference>
<evidence type="ECO:0000256" key="4">
    <source>
        <dbReference type="ARBA" id="ARBA00022525"/>
    </source>
</evidence>
<dbReference type="InterPro" id="IPR005817">
    <property type="entry name" value="Wnt"/>
</dbReference>
<organism evidence="11 12">
    <name type="scientific">Hypsibius exemplaris</name>
    <name type="common">Freshwater tardigrade</name>
    <dbReference type="NCBI Taxonomy" id="2072580"/>
    <lineage>
        <taxon>Eukaryota</taxon>
        <taxon>Metazoa</taxon>
        <taxon>Ecdysozoa</taxon>
        <taxon>Tardigrada</taxon>
        <taxon>Eutardigrada</taxon>
        <taxon>Parachela</taxon>
        <taxon>Hypsibioidea</taxon>
        <taxon>Hypsibiidae</taxon>
        <taxon>Hypsibius</taxon>
    </lineage>
</organism>
<comment type="subcellular location">
    <subcellularLocation>
        <location evidence="1 9">Secreted</location>
        <location evidence="1 9">Extracellular space</location>
        <location evidence="1 9">Extracellular matrix</location>
    </subcellularLocation>
</comment>
<dbReference type="GO" id="GO:0005109">
    <property type="term" value="F:frizzled binding"/>
    <property type="evidence" value="ECO:0007669"/>
    <property type="project" value="TreeGrafter"/>
</dbReference>
<keyword evidence="3 9" id="KW-0217">Developmental protein</keyword>
<dbReference type="CDD" id="cd19343">
    <property type="entry name" value="Wnt_Wnt11"/>
    <property type="match status" value="1"/>
</dbReference>
<evidence type="ECO:0000256" key="9">
    <source>
        <dbReference type="RuleBase" id="RU003500"/>
    </source>
</evidence>
<keyword evidence="7" id="KW-1015">Disulfide bond</keyword>
<keyword evidence="10" id="KW-0732">Signal</keyword>
<evidence type="ECO:0000256" key="10">
    <source>
        <dbReference type="SAM" id="SignalP"/>
    </source>
</evidence>
<evidence type="ECO:0000313" key="11">
    <source>
        <dbReference type="EMBL" id="OQV21261.1"/>
    </source>
</evidence>
<dbReference type="InterPro" id="IPR018161">
    <property type="entry name" value="Wnt_CS"/>
</dbReference>
<evidence type="ECO:0000256" key="6">
    <source>
        <dbReference type="ARBA" id="ARBA00022687"/>
    </source>
</evidence>
<dbReference type="Gene3D" id="3.30.2460.20">
    <property type="match status" value="1"/>
</dbReference>
<dbReference type="EMBL" id="MTYJ01000024">
    <property type="protein sequence ID" value="OQV21261.1"/>
    <property type="molecule type" value="Genomic_DNA"/>
</dbReference>
<evidence type="ECO:0000256" key="5">
    <source>
        <dbReference type="ARBA" id="ARBA00022530"/>
    </source>
</evidence>
<dbReference type="PROSITE" id="PS00246">
    <property type="entry name" value="WNT1"/>
    <property type="match status" value="1"/>
</dbReference>
<dbReference type="GO" id="GO:0045165">
    <property type="term" value="P:cell fate commitment"/>
    <property type="evidence" value="ECO:0007669"/>
    <property type="project" value="TreeGrafter"/>
</dbReference>
<accession>A0A1W0X1E1</accession>
<dbReference type="PANTHER" id="PTHR12027">
    <property type="entry name" value="WNT RELATED"/>
    <property type="match status" value="1"/>
</dbReference>
<comment type="function">
    <text evidence="9">Ligand for members of the frizzled family of seven transmembrane receptors.</text>
</comment>
<reference evidence="12" key="1">
    <citation type="submission" date="2017-01" db="EMBL/GenBank/DDBJ databases">
        <title>Comparative genomics of anhydrobiosis in the tardigrade Hypsibius dujardini.</title>
        <authorList>
            <person name="Yoshida Y."/>
            <person name="Koutsovoulos G."/>
            <person name="Laetsch D."/>
            <person name="Stevens L."/>
            <person name="Kumar S."/>
            <person name="Horikawa D."/>
            <person name="Ishino K."/>
            <person name="Komine S."/>
            <person name="Tomita M."/>
            <person name="Blaxter M."/>
            <person name="Arakawa K."/>
        </authorList>
    </citation>
    <scope>NUCLEOTIDE SEQUENCE [LARGE SCALE GENOMIC DNA]</scope>
    <source>
        <strain evidence="12">Z151</strain>
    </source>
</reference>
<evidence type="ECO:0000313" key="12">
    <source>
        <dbReference type="Proteomes" id="UP000192578"/>
    </source>
</evidence>
<dbReference type="GO" id="GO:0060070">
    <property type="term" value="P:canonical Wnt signaling pathway"/>
    <property type="evidence" value="ECO:0007669"/>
    <property type="project" value="TreeGrafter"/>
</dbReference>
<dbReference type="GO" id="GO:0000902">
    <property type="term" value="P:cell morphogenesis"/>
    <property type="evidence" value="ECO:0007669"/>
    <property type="project" value="UniProtKB-ARBA"/>
</dbReference>
<evidence type="ECO:0000256" key="2">
    <source>
        <dbReference type="ARBA" id="ARBA00005683"/>
    </source>
</evidence>
<gene>
    <name evidence="11" type="ORF">BV898_04747</name>
</gene>
<dbReference type="PRINTS" id="PR01349">
    <property type="entry name" value="WNTPROTEIN"/>
</dbReference>
<dbReference type="FunFam" id="3.30.2460.20:FF:000001">
    <property type="entry name" value="Wnt homolog"/>
    <property type="match status" value="1"/>
</dbReference>
<dbReference type="GO" id="GO:0005615">
    <property type="term" value="C:extracellular space"/>
    <property type="evidence" value="ECO:0007669"/>
    <property type="project" value="TreeGrafter"/>
</dbReference>
<feature type="chain" id="PRO_5012212917" description="Protein Wnt" evidence="10">
    <location>
        <begin position="29"/>
        <end position="373"/>
    </location>
</feature>
<dbReference type="AlphaFoldDB" id="A0A1W0X1E1"/>
<evidence type="ECO:0000256" key="3">
    <source>
        <dbReference type="ARBA" id="ARBA00022473"/>
    </source>
</evidence>
<keyword evidence="8" id="KW-0449">Lipoprotein</keyword>
<keyword evidence="6 9" id="KW-0879">Wnt signaling pathway</keyword>
<evidence type="ECO:0000256" key="7">
    <source>
        <dbReference type="ARBA" id="ARBA00023157"/>
    </source>
</evidence>
<protein>
    <recommendedName>
        <fullName evidence="9">Protein Wnt</fullName>
    </recommendedName>
</protein>
<dbReference type="OrthoDB" id="5945655at2759"/>
<dbReference type="GO" id="GO:0005125">
    <property type="term" value="F:cytokine activity"/>
    <property type="evidence" value="ECO:0007669"/>
    <property type="project" value="TreeGrafter"/>
</dbReference>
<keyword evidence="5" id="KW-0272">Extracellular matrix</keyword>
<dbReference type="PANTHER" id="PTHR12027:SF102">
    <property type="entry name" value="PROTEIN WNT"/>
    <property type="match status" value="1"/>
</dbReference>
<comment type="similarity">
    <text evidence="2 9">Belongs to the Wnt family.</text>
</comment>
<dbReference type="Proteomes" id="UP000192578">
    <property type="component" value="Unassembled WGS sequence"/>
</dbReference>
<keyword evidence="12" id="KW-1185">Reference proteome</keyword>
<sequence>MNTPIRSCLWCLHVLWTIANLLFAGCSGIKWLGLSKANLTWTASQDCRYAFKMRYLDAGQQHFCKRYFEAMPYVAKASREARIACQTQFYHHRWNCSSVELAPNYLNDLKQGTREQAFVAALSSAAVVHSLAKACAAGSLPNCNCGPMPNEPPSGDFKWGGCADDVSYGMKVSRLFTDVPYNFKYQASYQQKKKDRIVTWKKSRMARAELTLHNQLAGRRVVESSLTRHCKCHGVSGSCQIRTCWKSLPTMKEISEQLYRNFKRAVEVRRQGITNSFEPIYPLISHLTAETLLFSSKSPDHCTPDEKFGSLGTKNRICNATSSGPDNCGSMCCGRGHFSYMKRVPVSCNCKYIWCCRVECQSCQQWVHVTRCK</sequence>
<name>A0A1W0X1E1_HYPEX</name>
<feature type="signal peptide" evidence="10">
    <location>
        <begin position="1"/>
        <end position="28"/>
    </location>
</feature>
<keyword evidence="4" id="KW-0964">Secreted</keyword>
<dbReference type="Pfam" id="PF00110">
    <property type="entry name" value="wnt"/>
    <property type="match status" value="1"/>
</dbReference>
<dbReference type="GO" id="GO:0030182">
    <property type="term" value="P:neuron differentiation"/>
    <property type="evidence" value="ECO:0007669"/>
    <property type="project" value="TreeGrafter"/>
</dbReference>
<evidence type="ECO:0000256" key="1">
    <source>
        <dbReference type="ARBA" id="ARBA00004498"/>
    </source>
</evidence>
<evidence type="ECO:0000256" key="8">
    <source>
        <dbReference type="ARBA" id="ARBA00023288"/>
    </source>
</evidence>